<dbReference type="GO" id="GO:0005665">
    <property type="term" value="C:RNA polymerase II, core complex"/>
    <property type="evidence" value="ECO:0007669"/>
    <property type="project" value="TreeGrafter"/>
</dbReference>
<feature type="compositionally biased region" description="Gly residues" evidence="4">
    <location>
        <begin position="315"/>
        <end position="328"/>
    </location>
</feature>
<dbReference type="InterPro" id="IPR036603">
    <property type="entry name" value="RBP11-like"/>
</dbReference>
<dbReference type="AlphaFoldDB" id="A0A2G8SK89"/>
<keyword evidence="7" id="KW-1185">Reference proteome</keyword>
<dbReference type="CDD" id="cd07031">
    <property type="entry name" value="RNAP_II_RPB3"/>
    <property type="match status" value="1"/>
</dbReference>
<evidence type="ECO:0000313" key="6">
    <source>
        <dbReference type="EMBL" id="PIL34157.1"/>
    </source>
</evidence>
<dbReference type="InterPro" id="IPR011263">
    <property type="entry name" value="DNA-dir_RNA_pol_RpoA/D/Rpb3"/>
</dbReference>
<dbReference type="SUPFAM" id="SSF56553">
    <property type="entry name" value="Insert subdomain of RNA polymerase alpha subunit"/>
    <property type="match status" value="1"/>
</dbReference>
<dbReference type="Pfam" id="PF01000">
    <property type="entry name" value="RNA_pol_A_bac"/>
    <property type="match status" value="1"/>
</dbReference>
<dbReference type="GO" id="GO:0003899">
    <property type="term" value="F:DNA-directed RNA polymerase activity"/>
    <property type="evidence" value="ECO:0007669"/>
    <property type="project" value="InterPro"/>
</dbReference>
<dbReference type="InterPro" id="IPR036643">
    <property type="entry name" value="RNApol_insert_sf"/>
</dbReference>
<feature type="compositionally biased region" description="Gly residues" evidence="4">
    <location>
        <begin position="384"/>
        <end position="398"/>
    </location>
</feature>
<feature type="region of interest" description="Disordered" evidence="4">
    <location>
        <begin position="289"/>
        <end position="418"/>
    </location>
</feature>
<dbReference type="HAMAP" id="MF_00320">
    <property type="entry name" value="RNApol_arch_Rpo3"/>
    <property type="match status" value="1"/>
</dbReference>
<dbReference type="SUPFAM" id="SSF55257">
    <property type="entry name" value="RBP11-like subunits of RNA polymerase"/>
    <property type="match status" value="1"/>
</dbReference>
<dbReference type="GO" id="GO:0046983">
    <property type="term" value="F:protein dimerization activity"/>
    <property type="evidence" value="ECO:0007669"/>
    <property type="project" value="InterPro"/>
</dbReference>
<dbReference type="PANTHER" id="PTHR11800">
    <property type="entry name" value="DNA-DIRECTED RNA POLYMERASE"/>
    <property type="match status" value="1"/>
</dbReference>
<protein>
    <recommendedName>
        <fullName evidence="5">DNA-directed RNA polymerase RpoA/D/Rpb3-type domain-containing protein</fullName>
    </recommendedName>
</protein>
<feature type="compositionally biased region" description="Gly residues" evidence="4">
    <location>
        <begin position="336"/>
        <end position="346"/>
    </location>
</feature>
<feature type="compositionally biased region" description="Low complexity" evidence="4">
    <location>
        <begin position="374"/>
        <end position="383"/>
    </location>
</feature>
<reference evidence="6 7" key="1">
    <citation type="journal article" date="2015" name="Sci. Rep.">
        <title>Chromosome-level genome map provides insights into diverse defense mechanisms in the medicinal fungus Ganoderma sinense.</title>
        <authorList>
            <person name="Zhu Y."/>
            <person name="Xu J."/>
            <person name="Sun C."/>
            <person name="Zhou S."/>
            <person name="Xu H."/>
            <person name="Nelson D.R."/>
            <person name="Qian J."/>
            <person name="Song J."/>
            <person name="Luo H."/>
            <person name="Xiang L."/>
            <person name="Li Y."/>
            <person name="Xu Z."/>
            <person name="Ji A."/>
            <person name="Wang L."/>
            <person name="Lu S."/>
            <person name="Hayward A."/>
            <person name="Sun W."/>
            <person name="Li X."/>
            <person name="Schwartz D.C."/>
            <person name="Wang Y."/>
            <person name="Chen S."/>
        </authorList>
    </citation>
    <scope>NUCLEOTIDE SEQUENCE [LARGE SCALE GENOMIC DNA]</scope>
    <source>
        <strain evidence="6 7">ZZ0214-1</strain>
    </source>
</reference>
<dbReference type="GO" id="GO:0006366">
    <property type="term" value="P:transcription by RNA polymerase II"/>
    <property type="evidence" value="ECO:0007669"/>
    <property type="project" value="TreeGrafter"/>
</dbReference>
<feature type="domain" description="DNA-directed RNA polymerase RpoA/D/Rpb3-type" evidence="5">
    <location>
        <begin position="19"/>
        <end position="285"/>
    </location>
</feature>
<evidence type="ECO:0000256" key="1">
    <source>
        <dbReference type="ARBA" id="ARBA00022478"/>
    </source>
</evidence>
<dbReference type="InterPro" id="IPR011262">
    <property type="entry name" value="DNA-dir_RNA_pol_insert"/>
</dbReference>
<keyword evidence="1" id="KW-0240">DNA-directed RNA polymerase</keyword>
<feature type="compositionally biased region" description="Low complexity" evidence="4">
    <location>
        <begin position="347"/>
        <end position="364"/>
    </location>
</feature>
<sequence length="418" mass="44393">MQSSDAEPIVRIRDLKKNSVNFVLQNVDLSFANSFRRVMMADIPTVAIDMVEIETNTTVLPDEFIAHRLGMIPLVSTLCDEAMRYTRDCTCEVRCQFCAIELRLDVACHEANKTMFVTSNMLEVVPTTRPGPFHSFDPEETGEELTKRVENFGHPIGKDDPDVPPILICKIRMGQELKIRCIAKKGIAKEHAKWSPCSAVAFEYDPYNKLRHTSYWYEYDARNEWPLSDNAKEEDPPRDDEPFDYNAKPTKFYLEVETDGSLGAQEVVQKGLQELQTKLANLILGLKPEPPENDAFQSGGGALTGQPNGHEPPAAGGGWGVPPGGGGASSWSPTRAGGGATGGWGGSPARTAGGATGAWGSSPTSGGGGGGWGSPSTAPWGVAPTGGAGGSGGAGGWGSPAAQGWGSPSAQANGWNVG</sequence>
<dbReference type="Proteomes" id="UP000230002">
    <property type="component" value="Unassembled WGS sequence"/>
</dbReference>
<dbReference type="SMART" id="SM00662">
    <property type="entry name" value="RPOLD"/>
    <property type="match status" value="1"/>
</dbReference>
<dbReference type="Gene3D" id="3.30.1360.10">
    <property type="entry name" value="RNA polymerase, RBP11-like subunit"/>
    <property type="match status" value="1"/>
</dbReference>
<evidence type="ECO:0000259" key="5">
    <source>
        <dbReference type="SMART" id="SM00662"/>
    </source>
</evidence>
<evidence type="ECO:0000256" key="3">
    <source>
        <dbReference type="ARBA" id="ARBA00025804"/>
    </source>
</evidence>
<feature type="compositionally biased region" description="Polar residues" evidence="4">
    <location>
        <begin position="408"/>
        <end position="418"/>
    </location>
</feature>
<comment type="caution">
    <text evidence="6">The sequence shown here is derived from an EMBL/GenBank/DDBJ whole genome shotgun (WGS) entry which is preliminary data.</text>
</comment>
<dbReference type="Gene3D" id="2.170.120.12">
    <property type="entry name" value="DNA-directed RNA polymerase, insert domain"/>
    <property type="match status" value="1"/>
</dbReference>
<evidence type="ECO:0000256" key="4">
    <source>
        <dbReference type="SAM" id="MobiDB-lite"/>
    </source>
</evidence>
<organism evidence="6 7">
    <name type="scientific">Ganoderma sinense ZZ0214-1</name>
    <dbReference type="NCBI Taxonomy" id="1077348"/>
    <lineage>
        <taxon>Eukaryota</taxon>
        <taxon>Fungi</taxon>
        <taxon>Dikarya</taxon>
        <taxon>Basidiomycota</taxon>
        <taxon>Agaricomycotina</taxon>
        <taxon>Agaricomycetes</taxon>
        <taxon>Polyporales</taxon>
        <taxon>Polyporaceae</taxon>
        <taxon>Ganoderma</taxon>
    </lineage>
</organism>
<gene>
    <name evidence="6" type="ORF">GSI_03868</name>
</gene>
<dbReference type="STRING" id="1077348.A0A2G8SK89"/>
<dbReference type="PANTHER" id="PTHR11800:SF2">
    <property type="entry name" value="DNA-DIRECTED RNA POLYMERASE II SUBUNIT RPB3"/>
    <property type="match status" value="1"/>
</dbReference>
<dbReference type="GO" id="GO:0003677">
    <property type="term" value="F:DNA binding"/>
    <property type="evidence" value="ECO:0007669"/>
    <property type="project" value="InterPro"/>
</dbReference>
<dbReference type="OrthoDB" id="270173at2759"/>
<dbReference type="EMBL" id="AYKW01000006">
    <property type="protein sequence ID" value="PIL34157.1"/>
    <property type="molecule type" value="Genomic_DNA"/>
</dbReference>
<name>A0A2G8SK89_9APHY</name>
<dbReference type="InterPro" id="IPR022842">
    <property type="entry name" value="RNAP_Rpo3/Rpb3/RPAC1"/>
</dbReference>
<dbReference type="InterPro" id="IPR050518">
    <property type="entry name" value="Rpo3/RPB3_RNA_Pol_subunit"/>
</dbReference>
<accession>A0A2G8SK89</accession>
<evidence type="ECO:0000256" key="2">
    <source>
        <dbReference type="ARBA" id="ARBA00023163"/>
    </source>
</evidence>
<proteinExistence type="inferred from homology"/>
<evidence type="ECO:0000313" key="7">
    <source>
        <dbReference type="Proteomes" id="UP000230002"/>
    </source>
</evidence>
<dbReference type="PROSITE" id="PS00446">
    <property type="entry name" value="RNA_POL_D_30KD"/>
    <property type="match status" value="1"/>
</dbReference>
<dbReference type="Pfam" id="PF01193">
    <property type="entry name" value="RNA_pol_L"/>
    <property type="match status" value="1"/>
</dbReference>
<keyword evidence="2" id="KW-0804">Transcription</keyword>
<dbReference type="InterPro" id="IPR001514">
    <property type="entry name" value="DNA-dir_RNA_pol_30-40kDasu_CS"/>
</dbReference>
<comment type="similarity">
    <text evidence="3">Belongs to the archaeal Rpo3/eukaryotic RPB3 RNA polymerase subunit family.</text>
</comment>